<feature type="domain" description="VWFA" evidence="2">
    <location>
        <begin position="334"/>
        <end position="523"/>
    </location>
</feature>
<dbReference type="SUPFAM" id="SSF53300">
    <property type="entry name" value="vWA-like"/>
    <property type="match status" value="1"/>
</dbReference>
<dbReference type="KEGG" id="cmin:NCTC10288_01169"/>
<dbReference type="AlphaFoldDB" id="A0A2X4RCX7"/>
<keyword evidence="1" id="KW-0732">Signal</keyword>
<dbReference type="InterPro" id="IPR036465">
    <property type="entry name" value="vWFA_dom_sf"/>
</dbReference>
<dbReference type="EMBL" id="LS483460">
    <property type="protein sequence ID" value="SQH99871.1"/>
    <property type="molecule type" value="Genomic_DNA"/>
</dbReference>
<dbReference type="Gene3D" id="3.40.190.10">
    <property type="entry name" value="Periplasmic binding protein-like II"/>
    <property type="match status" value="1"/>
</dbReference>
<dbReference type="InterPro" id="IPR002035">
    <property type="entry name" value="VWF_A"/>
</dbReference>
<sequence>MRMFRPVKVLIAVMSAMALTACGMGDLLDDPLTPGSGSSFNGDLSIVAATELKPLEPVLDDASRDLGFDISMTTEDGTLANSRTLKQGGFDGSYDATWFATNRYARIIGADSKLGKEFSVARSPVVLGVQSSVANEKGWTTTQPTWQDIADSGITFGMTDPTTSNSGFSALSAATTAFADTGRALSEKDIRQATGKVQKLFSNQTLTSGSSGWLADRFREHPEQADAIFNYESVLYQLKDEGADLEVVIPSDGVISADYPLSALASSKNNDAEGKVQALAEWFGEHPEKLKDYHLRVDDSDLPGTVFELPYPANEKTVDALGDAFAHELRNPGNTALVLDTSGSMEGERIDLLKSSLRPLIDGSADGSPDGEGQVAFRNREQIKLIPYSSEPQQPTRARVDKDNPATTKELADRVDRLVADGDTATFEAVLNAFDEVDTANGDIGTVVLMTDGEVTRGRTFAQFKNDYEQLPPEKQEIPVFVILYGEANIQEMQELAELTGGKTFDALNGDLAAAFEEIRAYQ</sequence>
<proteinExistence type="predicted"/>
<protein>
    <submittedName>
        <fullName evidence="3">Mg-chelatase subunit</fullName>
    </submittedName>
</protein>
<organism evidence="3 4">
    <name type="scientific">Corynebacterium minutissimum</name>
    <dbReference type="NCBI Taxonomy" id="38301"/>
    <lineage>
        <taxon>Bacteria</taxon>
        <taxon>Bacillati</taxon>
        <taxon>Actinomycetota</taxon>
        <taxon>Actinomycetes</taxon>
        <taxon>Mycobacteriales</taxon>
        <taxon>Corynebacteriaceae</taxon>
        <taxon>Corynebacterium</taxon>
    </lineage>
</organism>
<dbReference type="Pfam" id="PF13531">
    <property type="entry name" value="SBP_bac_11"/>
    <property type="match status" value="1"/>
</dbReference>
<evidence type="ECO:0000256" key="1">
    <source>
        <dbReference type="SAM" id="SignalP"/>
    </source>
</evidence>
<gene>
    <name evidence="3" type="ORF">NCTC10288_01169</name>
</gene>
<dbReference type="Gene3D" id="3.40.50.410">
    <property type="entry name" value="von Willebrand factor, type A domain"/>
    <property type="match status" value="1"/>
</dbReference>
<dbReference type="PROSITE" id="PS50234">
    <property type="entry name" value="VWFA"/>
    <property type="match status" value="1"/>
</dbReference>
<dbReference type="CDD" id="cd00198">
    <property type="entry name" value="vWFA"/>
    <property type="match status" value="1"/>
</dbReference>
<dbReference type="Proteomes" id="UP000249264">
    <property type="component" value="Chromosome 1"/>
</dbReference>
<feature type="chain" id="PRO_5039486352" evidence="1">
    <location>
        <begin position="19"/>
        <end position="523"/>
    </location>
</feature>
<dbReference type="Pfam" id="PF00092">
    <property type="entry name" value="VWA"/>
    <property type="match status" value="1"/>
</dbReference>
<dbReference type="STRING" id="38301.NX84_07720"/>
<reference evidence="3 4" key="1">
    <citation type="submission" date="2018-06" db="EMBL/GenBank/DDBJ databases">
        <authorList>
            <consortium name="Pathogen Informatics"/>
            <person name="Doyle S."/>
        </authorList>
    </citation>
    <scope>NUCLEOTIDE SEQUENCE [LARGE SCALE GENOMIC DNA]</scope>
    <source>
        <strain evidence="3 4">NCTC10288</strain>
    </source>
</reference>
<evidence type="ECO:0000313" key="4">
    <source>
        <dbReference type="Proteomes" id="UP000249264"/>
    </source>
</evidence>
<accession>A0A2X4RCX7</accession>
<evidence type="ECO:0000313" key="3">
    <source>
        <dbReference type="EMBL" id="SQH99871.1"/>
    </source>
</evidence>
<feature type="signal peptide" evidence="1">
    <location>
        <begin position="1"/>
        <end position="18"/>
    </location>
</feature>
<name>A0A2X4RCX7_9CORY</name>
<dbReference type="SMART" id="SM00327">
    <property type="entry name" value="VWA"/>
    <property type="match status" value="1"/>
</dbReference>
<dbReference type="PROSITE" id="PS51257">
    <property type="entry name" value="PROKAR_LIPOPROTEIN"/>
    <property type="match status" value="1"/>
</dbReference>
<evidence type="ECO:0000259" key="2">
    <source>
        <dbReference type="PROSITE" id="PS50234"/>
    </source>
</evidence>
<dbReference type="SUPFAM" id="SSF53850">
    <property type="entry name" value="Periplasmic binding protein-like II"/>
    <property type="match status" value="1"/>
</dbReference>